<dbReference type="STRING" id="387005.A0A183HV49"/>
<feature type="compositionally biased region" description="Basic and acidic residues" evidence="1">
    <location>
        <begin position="116"/>
        <end position="129"/>
    </location>
</feature>
<dbReference type="EMBL" id="UZAJ01016335">
    <property type="protein sequence ID" value="VDO75913.1"/>
    <property type="molecule type" value="Genomic_DNA"/>
</dbReference>
<accession>A0A183HV49</accession>
<evidence type="ECO:0000256" key="1">
    <source>
        <dbReference type="SAM" id="MobiDB-lite"/>
    </source>
</evidence>
<dbReference type="Proteomes" id="UP000267606">
    <property type="component" value="Unassembled WGS sequence"/>
</dbReference>
<protein>
    <submittedName>
        <fullName evidence="4">Protein LTV1 homolog</fullName>
    </submittedName>
</protein>
<evidence type="ECO:0000313" key="2">
    <source>
        <dbReference type="EMBL" id="VDO75913.1"/>
    </source>
</evidence>
<proteinExistence type="predicted"/>
<gene>
    <name evidence="2" type="ORF">OFLC_LOCUS11363</name>
</gene>
<reference evidence="2 3" key="2">
    <citation type="submission" date="2018-11" db="EMBL/GenBank/DDBJ databases">
        <authorList>
            <consortium name="Pathogen Informatics"/>
        </authorList>
    </citation>
    <scope>NUCLEOTIDE SEQUENCE [LARGE SCALE GENOMIC DNA]</scope>
</reference>
<feature type="compositionally biased region" description="Basic and acidic residues" evidence="1">
    <location>
        <begin position="86"/>
        <end position="107"/>
    </location>
</feature>
<dbReference type="WBParaSite" id="OFLC_0001136101-mRNA-1">
    <property type="protein sequence ID" value="OFLC_0001136101-mRNA-1"/>
    <property type="gene ID" value="OFLC_0001136101"/>
</dbReference>
<keyword evidence="3" id="KW-1185">Reference proteome</keyword>
<organism evidence="4">
    <name type="scientific">Onchocerca flexuosa</name>
    <dbReference type="NCBI Taxonomy" id="387005"/>
    <lineage>
        <taxon>Eukaryota</taxon>
        <taxon>Metazoa</taxon>
        <taxon>Ecdysozoa</taxon>
        <taxon>Nematoda</taxon>
        <taxon>Chromadorea</taxon>
        <taxon>Rhabditida</taxon>
        <taxon>Spirurina</taxon>
        <taxon>Spiruromorpha</taxon>
        <taxon>Filarioidea</taxon>
        <taxon>Onchocercidae</taxon>
        <taxon>Onchocerca</taxon>
    </lineage>
</organism>
<dbReference type="AlphaFoldDB" id="A0A183HV49"/>
<name>A0A183HV49_9BILA</name>
<reference evidence="4" key="1">
    <citation type="submission" date="2016-06" db="UniProtKB">
        <authorList>
            <consortium name="WormBaseParasite"/>
        </authorList>
    </citation>
    <scope>IDENTIFICATION</scope>
</reference>
<evidence type="ECO:0000313" key="3">
    <source>
        <dbReference type="Proteomes" id="UP000267606"/>
    </source>
</evidence>
<evidence type="ECO:0000313" key="4">
    <source>
        <dbReference type="WBParaSite" id="OFLC_0001136101-mRNA-1"/>
    </source>
</evidence>
<sequence>KPLFTETFDVPHSEKVALRPTYERYRYVEATSEYDLYDDEYDDTYDIQHQNCDLDLSDDDIAFMKAGIEPNINHVPVNDEVNNDTENEKEKEIREKPGYTGGRDRQLKERHKGEFRRRQADKKMRSGMF</sequence>
<feature type="region of interest" description="Disordered" evidence="1">
    <location>
        <begin position="73"/>
        <end position="129"/>
    </location>
</feature>